<dbReference type="Gene3D" id="3.40.850.10">
    <property type="entry name" value="Kinesin motor domain"/>
    <property type="match status" value="1"/>
</dbReference>
<dbReference type="OrthoDB" id="6108017at2759"/>
<dbReference type="FunFam" id="1.10.10.820:FF:000001">
    <property type="entry name" value="Myosin heavy chain"/>
    <property type="match status" value="1"/>
</dbReference>
<organism evidence="8 9">
    <name type="scientific">Syncephalis pseudoplumigaleata</name>
    <dbReference type="NCBI Taxonomy" id="1712513"/>
    <lineage>
        <taxon>Eukaryota</taxon>
        <taxon>Fungi</taxon>
        <taxon>Fungi incertae sedis</taxon>
        <taxon>Zoopagomycota</taxon>
        <taxon>Zoopagomycotina</taxon>
        <taxon>Zoopagomycetes</taxon>
        <taxon>Zoopagales</taxon>
        <taxon>Piptocephalidaceae</taxon>
        <taxon>Syncephalis</taxon>
    </lineage>
</organism>
<feature type="domain" description="Myosin motor" evidence="7">
    <location>
        <begin position="88"/>
        <end position="799"/>
    </location>
</feature>
<evidence type="ECO:0000256" key="2">
    <source>
        <dbReference type="ARBA" id="ARBA00022840"/>
    </source>
</evidence>
<sequence>MLSSDALEPYVKGLEVWVPHAEEGWQLATIQSRELTEAHITLETRAVTGDERTNPRMHMHAVPASPRFLGQDAQNTELPPLRNPKVLDGADDLTSLSYLHEPAVLNNVRIRYAAHNIYTYSGIVLIAMNPFQRVQLYAPELMTAYSGKRRGELEPHLFAIAEEAFRDMIQEQRDETIVVSGESGAGKTVSAKYIMRYFATVATQSGGKSLVADASKRDDRGTEIEEKIMATNPILESFGNAKTTRNDNSSRFGKYIQIHFDKQSYIVGATIRTYLLERSRLIYQPNTERNYHIFYQLCAGAPPSERAQLCLDECTKFAYLNQGNCSEIQGVNDFEEFAETQKALSTIGMSVQRQWDIFRVLASLLHLGNVAIAAQSRTNASIAEDEEAFVTATRLLGVDAAMLAKWITNKQIITRSDKIITKLTPAQAVSVRDSVAKFIYASLFDWLVTNVNATLCNEESASQSHSFIGVLDIYGFEHFKRNSFEQFCINYANEKLQQEFNQHVFKLEQEEYIREQIDWQFIEFTDNQPCIALIEGKLGVLALLDEESRMPSGTDENFVNKLYQQLDTPANKKYFKKPRFGQSAFTICHYAHDVTYEAEGFLDKNRDNVPDEIMEVLEASTFDFLLEVQKHRQAVSVAINYGAAIMNEAKEVASPQTKGRGNAGVSKKPTLGSVFKGSLIELMTTINSTEVHYIRCIKPNEAKVAWKFEPQMTLSQLRACGVLETIHISSRGYPTRRTLAEFISRYYMLVPSSKRPESPRDYCAAILDHALKSPDKYQIGLTKVFFRAGQIALLEKARTDKLVHAVTMIKKNFLARIYRRKYLALRHATITVQVKYRRILRLREKERIRREAAATTIQRHWRGYNQRQCYRAALCSIIYMQTGK</sequence>
<dbReference type="Pfam" id="PF00612">
    <property type="entry name" value="IQ"/>
    <property type="match status" value="1"/>
</dbReference>
<dbReference type="InterPro" id="IPR001609">
    <property type="entry name" value="Myosin_head_motor_dom-like"/>
</dbReference>
<name>A0A4P9Z132_9FUNG</name>
<feature type="binding site" evidence="6">
    <location>
        <begin position="181"/>
        <end position="188"/>
    </location>
    <ligand>
        <name>ATP</name>
        <dbReference type="ChEBI" id="CHEBI:30616"/>
    </ligand>
</feature>
<evidence type="ECO:0000256" key="6">
    <source>
        <dbReference type="PROSITE-ProRule" id="PRU00782"/>
    </source>
</evidence>
<evidence type="ECO:0000256" key="5">
    <source>
        <dbReference type="ARBA" id="ARBA00023203"/>
    </source>
</evidence>
<gene>
    <name evidence="8" type="ORF">SYNPS1DRAFT_32974</name>
</gene>
<dbReference type="SMART" id="SM00015">
    <property type="entry name" value="IQ"/>
    <property type="match status" value="2"/>
</dbReference>
<dbReference type="EMBL" id="KZ989750">
    <property type="protein sequence ID" value="RKP25431.1"/>
    <property type="molecule type" value="Genomic_DNA"/>
</dbReference>
<dbReference type="Proteomes" id="UP000278143">
    <property type="component" value="Unassembled WGS sequence"/>
</dbReference>
<evidence type="ECO:0000256" key="4">
    <source>
        <dbReference type="ARBA" id="ARBA00023175"/>
    </source>
</evidence>
<keyword evidence="1 6" id="KW-0547">Nucleotide-binding</keyword>
<dbReference type="GO" id="GO:0051015">
    <property type="term" value="F:actin filament binding"/>
    <property type="evidence" value="ECO:0007669"/>
    <property type="project" value="TreeGrafter"/>
</dbReference>
<dbReference type="PROSITE" id="PS50096">
    <property type="entry name" value="IQ"/>
    <property type="match status" value="1"/>
</dbReference>
<keyword evidence="9" id="KW-1185">Reference proteome</keyword>
<comment type="similarity">
    <text evidence="6">Belongs to the TRAFAC class myosin-kinesin ATPase superfamily. Myosin family.</text>
</comment>
<accession>A0A4P9Z132</accession>
<dbReference type="GO" id="GO:0000146">
    <property type="term" value="F:microfilament motor activity"/>
    <property type="evidence" value="ECO:0007669"/>
    <property type="project" value="TreeGrafter"/>
</dbReference>
<dbReference type="GO" id="GO:0016787">
    <property type="term" value="F:hydrolase activity"/>
    <property type="evidence" value="ECO:0007669"/>
    <property type="project" value="UniProtKB-KW"/>
</dbReference>
<keyword evidence="4 6" id="KW-0505">Motor protein</keyword>
<dbReference type="InterPro" id="IPR027417">
    <property type="entry name" value="P-loop_NTPase"/>
</dbReference>
<dbReference type="PANTHER" id="PTHR13140:SF706">
    <property type="entry name" value="DILUTE CLASS UNCONVENTIONAL MYOSIN, ISOFORM C"/>
    <property type="match status" value="1"/>
</dbReference>
<keyword evidence="5 6" id="KW-0009">Actin-binding</keyword>
<dbReference type="Gene3D" id="1.20.120.720">
    <property type="entry name" value="Myosin VI head, motor domain, U50 subdomain"/>
    <property type="match status" value="1"/>
</dbReference>
<evidence type="ECO:0000256" key="3">
    <source>
        <dbReference type="ARBA" id="ARBA00023123"/>
    </source>
</evidence>
<dbReference type="GO" id="GO:0016459">
    <property type="term" value="C:myosin complex"/>
    <property type="evidence" value="ECO:0007669"/>
    <property type="project" value="UniProtKB-KW"/>
</dbReference>
<keyword evidence="2 6" id="KW-0067">ATP-binding</keyword>
<protein>
    <submittedName>
        <fullName evidence="8">P-loop containing nucleoside triphosphate hydrolase protein</fullName>
    </submittedName>
</protein>
<dbReference type="Pfam" id="PF00063">
    <property type="entry name" value="Myosin_head"/>
    <property type="match status" value="1"/>
</dbReference>
<feature type="region of interest" description="Actin-binding" evidence="6">
    <location>
        <begin position="679"/>
        <end position="701"/>
    </location>
</feature>
<dbReference type="Gene3D" id="1.10.10.820">
    <property type="match status" value="1"/>
</dbReference>
<dbReference type="InterPro" id="IPR036961">
    <property type="entry name" value="Kinesin_motor_dom_sf"/>
</dbReference>
<dbReference type="CDD" id="cd01380">
    <property type="entry name" value="MYSc_Myo5"/>
    <property type="match status" value="1"/>
</dbReference>
<evidence type="ECO:0000259" key="7">
    <source>
        <dbReference type="PROSITE" id="PS51456"/>
    </source>
</evidence>
<evidence type="ECO:0000313" key="9">
    <source>
        <dbReference type="Proteomes" id="UP000278143"/>
    </source>
</evidence>
<dbReference type="SMART" id="SM00242">
    <property type="entry name" value="MYSc"/>
    <property type="match status" value="1"/>
</dbReference>
<dbReference type="GO" id="GO:0005524">
    <property type="term" value="F:ATP binding"/>
    <property type="evidence" value="ECO:0007669"/>
    <property type="project" value="UniProtKB-UniRule"/>
</dbReference>
<dbReference type="GO" id="GO:0007015">
    <property type="term" value="P:actin filament organization"/>
    <property type="evidence" value="ECO:0007669"/>
    <property type="project" value="TreeGrafter"/>
</dbReference>
<dbReference type="InterPro" id="IPR036103">
    <property type="entry name" value="MYSc_Myo5"/>
</dbReference>
<dbReference type="PANTHER" id="PTHR13140">
    <property type="entry name" value="MYOSIN"/>
    <property type="match status" value="1"/>
</dbReference>
<dbReference type="AlphaFoldDB" id="A0A4P9Z132"/>
<dbReference type="PRINTS" id="PR00193">
    <property type="entry name" value="MYOSINHEAVY"/>
</dbReference>
<dbReference type="GO" id="GO:0016020">
    <property type="term" value="C:membrane"/>
    <property type="evidence" value="ECO:0007669"/>
    <property type="project" value="TreeGrafter"/>
</dbReference>
<dbReference type="Gene3D" id="1.20.58.530">
    <property type="match status" value="1"/>
</dbReference>
<keyword evidence="8" id="KW-0378">Hydrolase</keyword>
<keyword evidence="3 6" id="KW-0518">Myosin</keyword>
<dbReference type="Gene3D" id="1.20.5.4820">
    <property type="match status" value="1"/>
</dbReference>
<proteinExistence type="inferred from homology"/>
<dbReference type="PROSITE" id="PS51456">
    <property type="entry name" value="MYOSIN_MOTOR"/>
    <property type="match status" value="1"/>
</dbReference>
<evidence type="ECO:0000313" key="8">
    <source>
        <dbReference type="EMBL" id="RKP25431.1"/>
    </source>
</evidence>
<dbReference type="InterPro" id="IPR000048">
    <property type="entry name" value="IQ_motif_EF-hand-BS"/>
</dbReference>
<dbReference type="CDD" id="cd23767">
    <property type="entry name" value="IQCD"/>
    <property type="match status" value="1"/>
</dbReference>
<dbReference type="SUPFAM" id="SSF52540">
    <property type="entry name" value="P-loop containing nucleoside triphosphate hydrolases"/>
    <property type="match status" value="1"/>
</dbReference>
<dbReference type="GO" id="GO:0005737">
    <property type="term" value="C:cytoplasm"/>
    <property type="evidence" value="ECO:0007669"/>
    <property type="project" value="TreeGrafter"/>
</dbReference>
<evidence type="ECO:0000256" key="1">
    <source>
        <dbReference type="ARBA" id="ARBA00022741"/>
    </source>
</evidence>
<reference evidence="9" key="1">
    <citation type="journal article" date="2018" name="Nat. Microbiol.">
        <title>Leveraging single-cell genomics to expand the fungal tree of life.</title>
        <authorList>
            <person name="Ahrendt S.R."/>
            <person name="Quandt C.A."/>
            <person name="Ciobanu D."/>
            <person name="Clum A."/>
            <person name="Salamov A."/>
            <person name="Andreopoulos B."/>
            <person name="Cheng J.F."/>
            <person name="Woyke T."/>
            <person name="Pelin A."/>
            <person name="Henrissat B."/>
            <person name="Reynolds N.K."/>
            <person name="Benny G.L."/>
            <person name="Smith M.E."/>
            <person name="James T.Y."/>
            <person name="Grigoriev I.V."/>
        </authorList>
    </citation>
    <scope>NUCLEOTIDE SEQUENCE [LARGE SCALE GENOMIC DNA]</scope>
    <source>
        <strain evidence="9">Benny S71-1</strain>
    </source>
</reference>